<dbReference type="InterPro" id="IPR026913">
    <property type="entry name" value="METTL24"/>
</dbReference>
<feature type="region of interest" description="Disordered" evidence="1">
    <location>
        <begin position="503"/>
        <end position="592"/>
    </location>
</feature>
<comment type="caution">
    <text evidence="4">The sequence shown here is derived from an EMBL/GenBank/DDBJ whole genome shotgun (WGS) entry which is preliminary data.</text>
</comment>
<keyword evidence="5" id="KW-1185">Reference proteome</keyword>
<dbReference type="InterPro" id="IPR029063">
    <property type="entry name" value="SAM-dependent_MTases_sf"/>
</dbReference>
<sequence length="910" mass="103021">MPKSRYNVGSTKKKGATAARRNGSTTSVGLCSVRRFLLNLGLVMMGFCFVYFRSQTDRLLGSIKITLKDTMATTTTIGTTTASTEAYASKYEQQHESTVCISQEEIDKSSLLTANVPLEKEDPGTFARSDPHDNSAKGDTAPTLRKDYNSGNDIACRVLVANHPDYHYELLESVVLKYPLPWDDMPCDFTKSNVVVFDIAMTLHAEKAKELPTYKAYYYSYLQGVPRRRMVAESKRNTTNTKYENVMAIIGDVGSPWEMEKYEGIYAAQIAVSCGTIDPKGFVNRSPFHFCVQHVSCDISETFCDDNTRKRSCWLNPMHNQTCYFMADIFPMFPDSERCQQPQNNKNNDKIRLCTIGTAKSHARLASVFGADANYYRQHVELHLHHRFGMIQEYVINKVDDFVFIANQSSFIGFQQSVSKCDILIPLLFPEAGGLGYFRYNPKSMKLSGSLSQLIGYHLPSVMHKDIYDSYKDVLTAPATTHESTEESLDKALKQMIQTVAQNRKRACNHSPNIIHGKKCLPTPPLRPELQSQLVASAKQTSSQSDTKTTPPLPPPPQDNNDKPAVSLSIPPKEDTANIQKPPIRSWMSRDALIRPQEERQYVWEKEKREQQKGNDKNAQLRQEFREKVLESANSPANQALQLKAGKLLREAMTKFTAPGYEPVMDEKKDPVFDEIIVAVDLEAHLMEPGDGNGQSKKALVGETLFGKLDGDCVIYGAGIAYETSFEVTMAQKNTGCAVHSFDCTMNDVDALTRFIDYQKDIVNLAFHPWCVGEEDAVDQDVLKKSNVYDMSKFSSNMVRLEEIMERLHHEEVDLLKFDIEGFEWKLFDSILQSTEHLPRQMAFELHTRHANPGYVPPHLVKEKGREAVVALFDRLYQLGYRTVSKELNFGDFRCAEFVVYRFYDGDENL</sequence>
<dbReference type="Pfam" id="PF13383">
    <property type="entry name" value="Methyltransf_22"/>
    <property type="match status" value="1"/>
</dbReference>
<dbReference type="GO" id="GO:0032259">
    <property type="term" value="P:methylation"/>
    <property type="evidence" value="ECO:0007669"/>
    <property type="project" value="UniProtKB-KW"/>
</dbReference>
<dbReference type="InterPro" id="IPR025714">
    <property type="entry name" value="Methyltranfer_dom"/>
</dbReference>
<feature type="region of interest" description="Disordered" evidence="1">
    <location>
        <begin position="1"/>
        <end position="20"/>
    </location>
</feature>
<dbReference type="AlphaFoldDB" id="A0A9N8DVM1"/>
<feature type="region of interest" description="Disordered" evidence="1">
    <location>
        <begin position="122"/>
        <end position="145"/>
    </location>
</feature>
<feature type="domain" description="Methyltransferase" evidence="3">
    <location>
        <begin position="709"/>
        <end position="898"/>
    </location>
</feature>
<dbReference type="PANTHER" id="PTHR32026">
    <property type="entry name" value="METHYLTRANSFERASE-LIKE PROTEIN 24"/>
    <property type="match status" value="1"/>
</dbReference>
<keyword evidence="4" id="KW-0808">Transferase</keyword>
<evidence type="ECO:0000256" key="2">
    <source>
        <dbReference type="SAM" id="Phobius"/>
    </source>
</evidence>
<name>A0A9N8DVM1_9STRA</name>
<keyword evidence="2" id="KW-0472">Membrane</keyword>
<keyword evidence="2" id="KW-0812">Transmembrane</keyword>
<dbReference type="GO" id="GO:0008168">
    <property type="term" value="F:methyltransferase activity"/>
    <property type="evidence" value="ECO:0007669"/>
    <property type="project" value="UniProtKB-KW"/>
</dbReference>
<reference evidence="4" key="1">
    <citation type="submission" date="2020-06" db="EMBL/GenBank/DDBJ databases">
        <authorList>
            <consortium name="Plant Systems Biology data submission"/>
        </authorList>
    </citation>
    <scope>NUCLEOTIDE SEQUENCE</scope>
    <source>
        <strain evidence="4">D6</strain>
    </source>
</reference>
<dbReference type="EMBL" id="CAICTM010000405">
    <property type="protein sequence ID" value="CAB9509807.1"/>
    <property type="molecule type" value="Genomic_DNA"/>
</dbReference>
<feature type="transmembrane region" description="Helical" evidence="2">
    <location>
        <begin position="36"/>
        <end position="52"/>
    </location>
</feature>
<evidence type="ECO:0000259" key="3">
    <source>
        <dbReference type="Pfam" id="PF13383"/>
    </source>
</evidence>
<feature type="compositionally biased region" description="Basic and acidic residues" evidence="1">
    <location>
        <begin position="122"/>
        <end position="136"/>
    </location>
</feature>
<protein>
    <submittedName>
        <fullName evidence="4">Methyltransferase-like protein 24</fullName>
    </submittedName>
</protein>
<dbReference type="OrthoDB" id="56496at2759"/>
<evidence type="ECO:0000313" key="5">
    <source>
        <dbReference type="Proteomes" id="UP001153069"/>
    </source>
</evidence>
<dbReference type="Proteomes" id="UP001153069">
    <property type="component" value="Unassembled WGS sequence"/>
</dbReference>
<feature type="compositionally biased region" description="Low complexity" evidence="1">
    <location>
        <begin position="536"/>
        <end position="550"/>
    </location>
</feature>
<keyword evidence="4" id="KW-0489">Methyltransferase</keyword>
<evidence type="ECO:0000313" key="4">
    <source>
        <dbReference type="EMBL" id="CAB9509807.1"/>
    </source>
</evidence>
<accession>A0A9N8DVM1</accession>
<dbReference type="Gene3D" id="3.40.50.150">
    <property type="entry name" value="Vaccinia Virus protein VP39"/>
    <property type="match status" value="1"/>
</dbReference>
<evidence type="ECO:0000256" key="1">
    <source>
        <dbReference type="SAM" id="MobiDB-lite"/>
    </source>
</evidence>
<organism evidence="4 5">
    <name type="scientific">Seminavis robusta</name>
    <dbReference type="NCBI Taxonomy" id="568900"/>
    <lineage>
        <taxon>Eukaryota</taxon>
        <taxon>Sar</taxon>
        <taxon>Stramenopiles</taxon>
        <taxon>Ochrophyta</taxon>
        <taxon>Bacillariophyta</taxon>
        <taxon>Bacillariophyceae</taxon>
        <taxon>Bacillariophycidae</taxon>
        <taxon>Naviculales</taxon>
        <taxon>Naviculaceae</taxon>
        <taxon>Seminavis</taxon>
    </lineage>
</organism>
<proteinExistence type="predicted"/>
<keyword evidence="2" id="KW-1133">Transmembrane helix</keyword>
<gene>
    <name evidence="4" type="ORF">SEMRO_406_G136360.1</name>
</gene>